<accession>A0A6G1JD95</accession>
<protein>
    <submittedName>
        <fullName evidence="2">Uncharacterized protein</fullName>
    </submittedName>
</protein>
<evidence type="ECO:0000313" key="2">
    <source>
        <dbReference type="EMBL" id="KAF2688201.1"/>
    </source>
</evidence>
<evidence type="ECO:0000256" key="1">
    <source>
        <dbReference type="SAM" id="SignalP"/>
    </source>
</evidence>
<keyword evidence="1" id="KW-0732">Signal</keyword>
<dbReference type="OrthoDB" id="3778167at2759"/>
<dbReference type="Proteomes" id="UP000799291">
    <property type="component" value="Unassembled WGS sequence"/>
</dbReference>
<dbReference type="EMBL" id="MU005574">
    <property type="protein sequence ID" value="KAF2688201.1"/>
    <property type="molecule type" value="Genomic_DNA"/>
</dbReference>
<reference evidence="2" key="1">
    <citation type="journal article" date="2020" name="Stud. Mycol.">
        <title>101 Dothideomycetes genomes: a test case for predicting lifestyles and emergence of pathogens.</title>
        <authorList>
            <person name="Haridas S."/>
            <person name="Albert R."/>
            <person name="Binder M."/>
            <person name="Bloem J."/>
            <person name="Labutti K."/>
            <person name="Salamov A."/>
            <person name="Andreopoulos B."/>
            <person name="Baker S."/>
            <person name="Barry K."/>
            <person name="Bills G."/>
            <person name="Bluhm B."/>
            <person name="Cannon C."/>
            <person name="Castanera R."/>
            <person name="Culley D."/>
            <person name="Daum C."/>
            <person name="Ezra D."/>
            <person name="Gonzalez J."/>
            <person name="Henrissat B."/>
            <person name="Kuo A."/>
            <person name="Liang C."/>
            <person name="Lipzen A."/>
            <person name="Lutzoni F."/>
            <person name="Magnuson J."/>
            <person name="Mondo S."/>
            <person name="Nolan M."/>
            <person name="Ohm R."/>
            <person name="Pangilinan J."/>
            <person name="Park H.-J."/>
            <person name="Ramirez L."/>
            <person name="Alfaro M."/>
            <person name="Sun H."/>
            <person name="Tritt A."/>
            <person name="Yoshinaga Y."/>
            <person name="Zwiers L.-H."/>
            <person name="Turgeon B."/>
            <person name="Goodwin S."/>
            <person name="Spatafora J."/>
            <person name="Crous P."/>
            <person name="Grigoriev I."/>
        </authorList>
    </citation>
    <scope>NUCLEOTIDE SEQUENCE</scope>
    <source>
        <strain evidence="2">CBS 122367</strain>
    </source>
</reference>
<feature type="chain" id="PRO_5026292689" evidence="1">
    <location>
        <begin position="22"/>
        <end position="106"/>
    </location>
</feature>
<sequence length="106" mass="11698">MKPSTIFTAIALVATSELVSARNCKTGLNYCGRLLLSIGNYEQQVHQALVDSGQPTDKKHIDDALFHCDGGKNGDIHFLMFCGENRCVDGGTDRNDYCPSSRLFRE</sequence>
<proteinExistence type="predicted"/>
<keyword evidence="3" id="KW-1185">Reference proteome</keyword>
<gene>
    <name evidence="2" type="ORF">K458DRAFT_332874</name>
</gene>
<organism evidence="2 3">
    <name type="scientific">Lentithecium fluviatile CBS 122367</name>
    <dbReference type="NCBI Taxonomy" id="1168545"/>
    <lineage>
        <taxon>Eukaryota</taxon>
        <taxon>Fungi</taxon>
        <taxon>Dikarya</taxon>
        <taxon>Ascomycota</taxon>
        <taxon>Pezizomycotina</taxon>
        <taxon>Dothideomycetes</taxon>
        <taxon>Pleosporomycetidae</taxon>
        <taxon>Pleosporales</taxon>
        <taxon>Massarineae</taxon>
        <taxon>Lentitheciaceae</taxon>
        <taxon>Lentithecium</taxon>
    </lineage>
</organism>
<evidence type="ECO:0000313" key="3">
    <source>
        <dbReference type="Proteomes" id="UP000799291"/>
    </source>
</evidence>
<name>A0A6G1JD95_9PLEO</name>
<feature type="signal peptide" evidence="1">
    <location>
        <begin position="1"/>
        <end position="21"/>
    </location>
</feature>
<dbReference type="AlphaFoldDB" id="A0A6G1JD95"/>